<feature type="compositionally biased region" description="Basic and acidic residues" evidence="1">
    <location>
        <begin position="339"/>
        <end position="352"/>
    </location>
</feature>
<feature type="region of interest" description="Disordered" evidence="1">
    <location>
        <begin position="23"/>
        <end position="103"/>
    </location>
</feature>
<evidence type="ECO:0008006" key="4">
    <source>
        <dbReference type="Google" id="ProtNLM"/>
    </source>
</evidence>
<feature type="region of interest" description="Disordered" evidence="1">
    <location>
        <begin position="643"/>
        <end position="694"/>
    </location>
</feature>
<evidence type="ECO:0000313" key="3">
    <source>
        <dbReference type="Proteomes" id="UP000673552"/>
    </source>
</evidence>
<feature type="compositionally biased region" description="Low complexity" evidence="1">
    <location>
        <begin position="158"/>
        <end position="169"/>
    </location>
</feature>
<evidence type="ECO:0000256" key="1">
    <source>
        <dbReference type="SAM" id="MobiDB-lite"/>
    </source>
</evidence>
<feature type="region of interest" description="Disordered" evidence="1">
    <location>
        <begin position="479"/>
        <end position="536"/>
    </location>
</feature>
<accession>A0A836I183</accession>
<feature type="compositionally biased region" description="Low complexity" evidence="1">
    <location>
        <begin position="818"/>
        <end position="827"/>
    </location>
</feature>
<keyword evidence="3" id="KW-1185">Reference proteome</keyword>
<feature type="compositionally biased region" description="Low complexity" evidence="1">
    <location>
        <begin position="326"/>
        <end position="337"/>
    </location>
</feature>
<feature type="compositionally biased region" description="Polar residues" evidence="1">
    <location>
        <begin position="23"/>
        <end position="36"/>
    </location>
</feature>
<sequence length="1092" mass="115446">MSIAADPSVSDSIAYLQDFVKQSGSSTRNALPQESPDTFRPGLRDSPLAERRSLPNISILSHRSSSAPPLDARGSLRRDSGGEDGHASIGTGATYAATGPLGSGKTFVYSANDWRRAGVLKGTSPLQGSWAAAASTSADYSPHIRNTASASDGRAHLSRLPSSLSDSTVSRSAASAASAAPSSRTMFRYGKDSAGPPSSFRSYSYFCRGAAGGGGGWAASSPPPASGWERRRASSLSPPQLYRRANSAAVTPSAPLGWRHASTPPPPISGRGSSLSSLLWGWRDHSGGGAYRGIATGASPSPHSPPRHRRTLPWEEDSAQGLCANRAPASYAPPAARAPRRDAAYEEVKEEPSSQWSGPPLRRPPLAPSATGATSTATPLAVSDGRVVHSVQPVELASGHSADEHAANIHRIARYLKDYYAREAGEKERGVESLSAEDVAGLVQCFYVDLYRTVRQARQAAGLETSSFQVEDPTENVIESIAPAPPPPPPPRPLQRERADTDAQEQGPTAFCRSASAPHPCKPSAAPDSGGRAEKADGHALCDAGVQAPLATTLTSRPPAATACATRQPSDNATLPSQPFVSAWAEDQQRRATAFGAHHALANGSATSDVGPTCRAPNSQLAFSGGGTHPVQIITARLPAFRNDDTATMGDGHPPPGDRRPSAKSPALRTAAGTPPGSRVRREAGARGSSTNRAAAECGALPHRLEKVNSDTASSLALAAMPSPPYRHPRRVVDAAEAAPSRTMVQHHKLPPSQQQMIFGTPHRPPLSAPNGFAAALSPWARHRQVDTNNRGQRRLHERQGAPLRAGGGRMRMRDGYVDSSSDSRSSSGGGSVSHERSRDDGETRGRGGCKDPGSAAGRATLMATQEPTSGIVKRPLKDLMPLLRSRGTLVLKHIHNSRRPHLRRFQILDCVATYNGSEVLMPHLTWATPAEVCGHDRSPRAKRSKHGVPLPTGLSFSQQEVPYETALNLHQLEAVYVGVGRGITEAYVTLFYRTRDSTSSRSSRGSGGGGSAAVRDHVGRPVANGMCAVFVFASRPVAVSFLCEDDRQLWVGALMGVVERNRTLRTWQAGNFTAEKKAVTHSRAGWAAAPH</sequence>
<feature type="compositionally biased region" description="Pro residues" evidence="1">
    <location>
        <begin position="483"/>
        <end position="493"/>
    </location>
</feature>
<reference evidence="2 3" key="1">
    <citation type="submission" date="2021-03" db="EMBL/GenBank/DDBJ databases">
        <title>Leishmania (Mundinia) martiniquensis Genome sequencing and assembly.</title>
        <authorList>
            <person name="Almutairi H."/>
            <person name="Gatherer D."/>
        </authorList>
    </citation>
    <scope>NUCLEOTIDE SEQUENCE [LARGE SCALE GENOMIC DNA]</scope>
    <source>
        <strain evidence="2">LSCM1</strain>
    </source>
</reference>
<gene>
    <name evidence="2" type="ORF">LSCM1_07313</name>
</gene>
<feature type="compositionally biased region" description="Polar residues" evidence="1">
    <location>
        <begin position="55"/>
        <end position="67"/>
    </location>
</feature>
<feature type="compositionally biased region" description="Low complexity" evidence="1">
    <location>
        <begin position="368"/>
        <end position="377"/>
    </location>
</feature>
<comment type="caution">
    <text evidence="2">The sequence shown here is derived from an EMBL/GenBank/DDBJ whole genome shotgun (WGS) entry which is preliminary data.</text>
</comment>
<protein>
    <recommendedName>
        <fullName evidence="4">PH domain-containing protein</fullName>
    </recommendedName>
</protein>
<dbReference type="AlphaFoldDB" id="A0A836I183"/>
<proteinExistence type="predicted"/>
<dbReference type="KEGG" id="lmat:92517200"/>
<feature type="region of interest" description="Disordered" evidence="1">
    <location>
        <begin position="786"/>
        <end position="874"/>
    </location>
</feature>
<dbReference type="OrthoDB" id="243206at2759"/>
<dbReference type="Proteomes" id="UP000673552">
    <property type="component" value="Chromosome 7"/>
</dbReference>
<dbReference type="RefSeq" id="XP_067181045.1">
    <property type="nucleotide sequence ID" value="XM_067324688.1"/>
</dbReference>
<evidence type="ECO:0000313" key="2">
    <source>
        <dbReference type="EMBL" id="KAG5486193.1"/>
    </source>
</evidence>
<feature type="region of interest" description="Disordered" evidence="1">
    <location>
        <begin position="326"/>
        <end position="377"/>
    </location>
</feature>
<feature type="region of interest" description="Disordered" evidence="1">
    <location>
        <begin position="291"/>
        <end position="311"/>
    </location>
</feature>
<dbReference type="GeneID" id="92517200"/>
<feature type="region of interest" description="Disordered" evidence="1">
    <location>
        <begin position="144"/>
        <end position="169"/>
    </location>
</feature>
<organism evidence="2 3">
    <name type="scientific">Leishmania martiniquensis</name>
    <dbReference type="NCBI Taxonomy" id="1580590"/>
    <lineage>
        <taxon>Eukaryota</taxon>
        <taxon>Discoba</taxon>
        <taxon>Euglenozoa</taxon>
        <taxon>Kinetoplastea</taxon>
        <taxon>Metakinetoplastina</taxon>
        <taxon>Trypanosomatida</taxon>
        <taxon>Trypanosomatidae</taxon>
        <taxon>Leishmaniinae</taxon>
        <taxon>Leishmania</taxon>
    </lineage>
</organism>
<feature type="compositionally biased region" description="Basic and acidic residues" evidence="1">
    <location>
        <begin position="74"/>
        <end position="86"/>
    </location>
</feature>
<name>A0A836I183_9TRYP</name>
<dbReference type="EMBL" id="JAFEUZ010000007">
    <property type="protein sequence ID" value="KAG5486193.1"/>
    <property type="molecule type" value="Genomic_DNA"/>
</dbReference>
<feature type="compositionally biased region" description="Basic and acidic residues" evidence="1">
    <location>
        <begin position="834"/>
        <end position="850"/>
    </location>
</feature>